<keyword evidence="3" id="KW-1185">Reference proteome</keyword>
<evidence type="ECO:0000313" key="2">
    <source>
        <dbReference type="EMBL" id="GEP31995.1"/>
    </source>
</evidence>
<proteinExistence type="predicted"/>
<dbReference type="AlphaFoldDB" id="A0A512LBW8"/>
<feature type="transmembrane region" description="Helical" evidence="1">
    <location>
        <begin position="12"/>
        <end position="38"/>
    </location>
</feature>
<protein>
    <recommendedName>
        <fullName evidence="4">DUF2282 domain-containing protein</fullName>
    </recommendedName>
</protein>
<accession>A0A512LBW8</accession>
<dbReference type="Gene3D" id="1.10.287.910">
    <property type="entry name" value="bacterial mercury transporter, merf"/>
    <property type="match status" value="1"/>
</dbReference>
<dbReference type="Pfam" id="PF03203">
    <property type="entry name" value="MerC"/>
    <property type="match status" value="1"/>
</dbReference>
<dbReference type="PROSITE" id="PS51257">
    <property type="entry name" value="PROKAR_LIPOPROTEIN"/>
    <property type="match status" value="1"/>
</dbReference>
<dbReference type="InterPro" id="IPR018740">
    <property type="entry name" value="DUF2282_membr"/>
</dbReference>
<feature type="transmembrane region" description="Helical" evidence="1">
    <location>
        <begin position="101"/>
        <end position="117"/>
    </location>
</feature>
<gene>
    <name evidence="2" type="ORF">TPL01_31330</name>
</gene>
<evidence type="ECO:0000256" key="1">
    <source>
        <dbReference type="SAM" id="Phobius"/>
    </source>
</evidence>
<organism evidence="2 3">
    <name type="scientific">Sulfuriferula plumbiphila</name>
    <dbReference type="NCBI Taxonomy" id="171865"/>
    <lineage>
        <taxon>Bacteria</taxon>
        <taxon>Pseudomonadati</taxon>
        <taxon>Pseudomonadota</taxon>
        <taxon>Betaproteobacteria</taxon>
        <taxon>Nitrosomonadales</taxon>
        <taxon>Sulfuricellaceae</taxon>
        <taxon>Sulfuriferula</taxon>
    </lineage>
</organism>
<keyword evidence="1" id="KW-0812">Transmembrane</keyword>
<keyword evidence="1" id="KW-0472">Membrane</keyword>
<name>A0A512LBW8_9PROT</name>
<keyword evidence="1" id="KW-1133">Transmembrane helix</keyword>
<dbReference type="GO" id="GO:0015097">
    <property type="term" value="F:mercury ion transmembrane transporter activity"/>
    <property type="evidence" value="ECO:0007669"/>
    <property type="project" value="InterPro"/>
</dbReference>
<dbReference type="InterPro" id="IPR004891">
    <property type="entry name" value="Mercury-R_MerC"/>
</dbReference>
<reference evidence="2 3" key="1">
    <citation type="submission" date="2019-07" db="EMBL/GenBank/DDBJ databases">
        <title>Whole genome shotgun sequence of Thiobacillus plumbophilus NBRC 107929.</title>
        <authorList>
            <person name="Hosoyama A."/>
            <person name="Uohara A."/>
            <person name="Ohji S."/>
            <person name="Ichikawa N."/>
        </authorList>
    </citation>
    <scope>NUCLEOTIDE SEQUENCE [LARGE SCALE GENOMIC DNA]</scope>
    <source>
        <strain evidence="2 3">NBRC 107929</strain>
    </source>
</reference>
<dbReference type="RefSeq" id="WP_198415320.1">
    <property type="nucleotide sequence ID" value="NZ_AP021884.1"/>
</dbReference>
<dbReference type="EMBL" id="BKAD01000042">
    <property type="protein sequence ID" value="GEP31995.1"/>
    <property type="molecule type" value="Genomic_DNA"/>
</dbReference>
<evidence type="ECO:0008006" key="4">
    <source>
        <dbReference type="Google" id="ProtNLM"/>
    </source>
</evidence>
<dbReference type="Proteomes" id="UP000321337">
    <property type="component" value="Unassembled WGS sequence"/>
</dbReference>
<feature type="transmembrane region" description="Helical" evidence="1">
    <location>
        <begin position="44"/>
        <end position="61"/>
    </location>
</feature>
<dbReference type="Pfam" id="PF10048">
    <property type="entry name" value="DUF2282"/>
    <property type="match status" value="1"/>
</dbReference>
<evidence type="ECO:0000313" key="3">
    <source>
        <dbReference type="Proteomes" id="UP000321337"/>
    </source>
</evidence>
<feature type="transmembrane region" description="Helical" evidence="1">
    <location>
        <begin position="73"/>
        <end position="95"/>
    </location>
</feature>
<dbReference type="GO" id="GO:0016020">
    <property type="term" value="C:membrane"/>
    <property type="evidence" value="ECO:0007669"/>
    <property type="project" value="InterPro"/>
</dbReference>
<comment type="caution">
    <text evidence="2">The sequence shown here is derived from an EMBL/GenBank/DDBJ whole genome shotgun (WGS) entry which is preliminary data.</text>
</comment>
<sequence>MKDLIKQFSGLIGAGVATACCLGIPVILTAIGAAGLGFLVHDAYLFPLFVAFTGYSLWTLFRSARRHGDVAPFWLGLAGGLAGAAGLWLLVTGFYPKSWPIYVGLTVLVAGSVWDAVNGRRAAACATACEAPAAKATTNDARRLATQAVMGLLAAGGLYGMYKSVEVFSPGAQTSADGPTEKCFGIAKAGQNDCSTALHGCNGQATVDNAPDDFKYVPKGTCEKIGGKLASSGK</sequence>